<dbReference type="KEGG" id="caua:113043908"/>
<dbReference type="AlphaFoldDB" id="A0A6P6JHW7"/>
<sequence>MGESSATNSTETPPADSTQQITCNVSNKDKEASSMGESSATNSTETETSPEDSTADPASELTPESDTVLLPLASSSLASLVSFTTPSLMSLSIASPVSPLTHPAFVSSQSSPISSSSASPLPPASNLSTLSKLSTEQGSSGPVVSSRKKKTNKEESRP</sequence>
<feature type="compositionally biased region" description="Polar residues" evidence="1">
    <location>
        <begin position="1"/>
        <end position="26"/>
    </location>
</feature>
<feature type="region of interest" description="Disordered" evidence="1">
    <location>
        <begin position="1"/>
        <end position="67"/>
    </location>
</feature>
<feature type="compositionally biased region" description="Low complexity" evidence="1">
    <location>
        <begin position="103"/>
        <end position="131"/>
    </location>
</feature>
<evidence type="ECO:0000313" key="3">
    <source>
        <dbReference type="RefSeq" id="XP_026059271.1"/>
    </source>
</evidence>
<dbReference type="Proteomes" id="UP000515129">
    <property type="component" value="Chromosome 25"/>
</dbReference>
<accession>A0A6P6JHW7</accession>
<name>A0A6P6JHW7_CARAU</name>
<keyword evidence="2" id="KW-1185">Reference proteome</keyword>
<dbReference type="RefSeq" id="XP_026059271.1">
    <property type="nucleotide sequence ID" value="XM_026203486.1"/>
</dbReference>
<protein>
    <submittedName>
        <fullName evidence="3">Early nodulin-like protein 2</fullName>
    </submittedName>
</protein>
<dbReference type="GeneID" id="113043908"/>
<evidence type="ECO:0000313" key="2">
    <source>
        <dbReference type="Proteomes" id="UP000515129"/>
    </source>
</evidence>
<proteinExistence type="predicted"/>
<feature type="compositionally biased region" description="Polar residues" evidence="1">
    <location>
        <begin position="132"/>
        <end position="143"/>
    </location>
</feature>
<gene>
    <name evidence="3" type="primary">LOC113043908</name>
</gene>
<feature type="region of interest" description="Disordered" evidence="1">
    <location>
        <begin position="98"/>
        <end position="158"/>
    </location>
</feature>
<evidence type="ECO:0000256" key="1">
    <source>
        <dbReference type="SAM" id="MobiDB-lite"/>
    </source>
</evidence>
<reference evidence="3" key="1">
    <citation type="submission" date="2025-08" db="UniProtKB">
        <authorList>
            <consortium name="RefSeq"/>
        </authorList>
    </citation>
    <scope>IDENTIFICATION</scope>
    <source>
        <strain evidence="3">Wakin</strain>
        <tissue evidence="3">Muscle</tissue>
    </source>
</reference>
<organism evidence="2 3">
    <name type="scientific">Carassius auratus</name>
    <name type="common">Goldfish</name>
    <dbReference type="NCBI Taxonomy" id="7957"/>
    <lineage>
        <taxon>Eukaryota</taxon>
        <taxon>Metazoa</taxon>
        <taxon>Chordata</taxon>
        <taxon>Craniata</taxon>
        <taxon>Vertebrata</taxon>
        <taxon>Euteleostomi</taxon>
        <taxon>Actinopterygii</taxon>
        <taxon>Neopterygii</taxon>
        <taxon>Teleostei</taxon>
        <taxon>Ostariophysi</taxon>
        <taxon>Cypriniformes</taxon>
        <taxon>Cyprinidae</taxon>
        <taxon>Cyprininae</taxon>
        <taxon>Carassius</taxon>
    </lineage>
</organism>
<feature type="compositionally biased region" description="Low complexity" evidence="1">
    <location>
        <begin position="37"/>
        <end position="47"/>
    </location>
</feature>